<proteinExistence type="predicted"/>
<dbReference type="InterPro" id="IPR004358">
    <property type="entry name" value="Sig_transdc_His_kin-like_C"/>
</dbReference>
<evidence type="ECO:0000256" key="2">
    <source>
        <dbReference type="ARBA" id="ARBA00004651"/>
    </source>
</evidence>
<keyword evidence="8" id="KW-0418">Kinase</keyword>
<evidence type="ECO:0000256" key="5">
    <source>
        <dbReference type="ARBA" id="ARBA00022553"/>
    </source>
</evidence>
<dbReference type="RefSeq" id="WP_327598444.1">
    <property type="nucleotide sequence ID" value="NZ_JAYXHS010000001.1"/>
</dbReference>
<dbReference type="InterPro" id="IPR003594">
    <property type="entry name" value="HATPase_dom"/>
</dbReference>
<feature type="transmembrane region" description="Helical" evidence="10">
    <location>
        <begin position="144"/>
        <end position="163"/>
    </location>
</feature>
<name>A0ABU6K2N4_9RHOO</name>
<dbReference type="Pfam" id="PF25323">
    <property type="entry name" value="6TM_PilS"/>
    <property type="match status" value="1"/>
</dbReference>
<dbReference type="CDD" id="cd00082">
    <property type="entry name" value="HisKA"/>
    <property type="match status" value="1"/>
</dbReference>
<feature type="transmembrane region" description="Helical" evidence="10">
    <location>
        <begin position="7"/>
        <end position="26"/>
    </location>
</feature>
<dbReference type="InterPro" id="IPR050980">
    <property type="entry name" value="2C_sensor_his_kinase"/>
</dbReference>
<dbReference type="InterPro" id="IPR005467">
    <property type="entry name" value="His_kinase_dom"/>
</dbReference>
<evidence type="ECO:0000256" key="8">
    <source>
        <dbReference type="ARBA" id="ARBA00022777"/>
    </source>
</evidence>
<dbReference type="SMART" id="SM00387">
    <property type="entry name" value="HATPase_c"/>
    <property type="match status" value="1"/>
</dbReference>
<dbReference type="PROSITE" id="PS50109">
    <property type="entry name" value="HIS_KIN"/>
    <property type="match status" value="1"/>
</dbReference>
<feature type="transmembrane region" description="Helical" evidence="10">
    <location>
        <begin position="63"/>
        <end position="81"/>
    </location>
</feature>
<evidence type="ECO:0000256" key="4">
    <source>
        <dbReference type="ARBA" id="ARBA00022475"/>
    </source>
</evidence>
<comment type="catalytic activity">
    <reaction evidence="1">
        <text>ATP + protein L-histidine = ADP + protein N-phospho-L-histidine.</text>
        <dbReference type="EC" id="2.7.13.3"/>
    </reaction>
</comment>
<feature type="transmembrane region" description="Helical" evidence="10">
    <location>
        <begin position="111"/>
        <end position="132"/>
    </location>
</feature>
<evidence type="ECO:0000256" key="6">
    <source>
        <dbReference type="ARBA" id="ARBA00022679"/>
    </source>
</evidence>
<reference evidence="12 13" key="1">
    <citation type="submission" date="2024-01" db="EMBL/GenBank/DDBJ databases">
        <title>Uliginosibacterium soil sp. nov.</title>
        <authorList>
            <person name="Lv Y."/>
        </authorList>
    </citation>
    <scope>NUCLEOTIDE SEQUENCE [LARGE SCALE GENOMIC DNA]</scope>
    <source>
        <strain evidence="12 13">H3</strain>
    </source>
</reference>
<keyword evidence="5" id="KW-0597">Phosphoprotein</keyword>
<evidence type="ECO:0000259" key="11">
    <source>
        <dbReference type="PROSITE" id="PS50109"/>
    </source>
</evidence>
<feature type="transmembrane region" description="Helical" evidence="10">
    <location>
        <begin position="87"/>
        <end position="104"/>
    </location>
</feature>
<keyword evidence="7" id="KW-0547">Nucleotide-binding</keyword>
<organism evidence="12 13">
    <name type="scientific">Uliginosibacterium silvisoli</name>
    <dbReference type="NCBI Taxonomy" id="3114758"/>
    <lineage>
        <taxon>Bacteria</taxon>
        <taxon>Pseudomonadati</taxon>
        <taxon>Pseudomonadota</taxon>
        <taxon>Betaproteobacteria</taxon>
        <taxon>Rhodocyclales</taxon>
        <taxon>Zoogloeaceae</taxon>
        <taxon>Uliginosibacterium</taxon>
    </lineage>
</organism>
<dbReference type="Proteomes" id="UP001331561">
    <property type="component" value="Unassembled WGS sequence"/>
</dbReference>
<keyword evidence="4" id="KW-1003">Cell membrane</keyword>
<protein>
    <recommendedName>
        <fullName evidence="3">histidine kinase</fullName>
        <ecNumber evidence="3">2.7.13.3</ecNumber>
    </recommendedName>
</protein>
<comment type="caution">
    <text evidence="12">The sequence shown here is derived from an EMBL/GenBank/DDBJ whole genome shotgun (WGS) entry which is preliminary data.</text>
</comment>
<feature type="transmembrane region" description="Helical" evidence="10">
    <location>
        <begin position="32"/>
        <end position="51"/>
    </location>
</feature>
<dbReference type="GO" id="GO:0005524">
    <property type="term" value="F:ATP binding"/>
    <property type="evidence" value="ECO:0007669"/>
    <property type="project" value="UniProtKB-KW"/>
</dbReference>
<keyword evidence="10" id="KW-1133">Transmembrane helix</keyword>
<evidence type="ECO:0000256" key="10">
    <source>
        <dbReference type="SAM" id="Phobius"/>
    </source>
</evidence>
<dbReference type="PANTHER" id="PTHR44936:SF10">
    <property type="entry name" value="SENSOR PROTEIN RSTB"/>
    <property type="match status" value="1"/>
</dbReference>
<gene>
    <name evidence="12" type="ORF">VVD49_07120</name>
</gene>
<feature type="domain" description="Histidine kinase" evidence="11">
    <location>
        <begin position="199"/>
        <end position="406"/>
    </location>
</feature>
<keyword evidence="9 12" id="KW-0067">ATP-binding</keyword>
<dbReference type="EMBL" id="JAYXHS010000001">
    <property type="protein sequence ID" value="MEC5385490.1"/>
    <property type="molecule type" value="Genomic_DNA"/>
</dbReference>
<evidence type="ECO:0000256" key="3">
    <source>
        <dbReference type="ARBA" id="ARBA00012438"/>
    </source>
</evidence>
<evidence type="ECO:0000256" key="7">
    <source>
        <dbReference type="ARBA" id="ARBA00022741"/>
    </source>
</evidence>
<dbReference type="Pfam" id="PF02518">
    <property type="entry name" value="HATPase_c"/>
    <property type="match status" value="1"/>
</dbReference>
<evidence type="ECO:0000313" key="12">
    <source>
        <dbReference type="EMBL" id="MEC5385490.1"/>
    </source>
</evidence>
<dbReference type="SUPFAM" id="SSF55874">
    <property type="entry name" value="ATPase domain of HSP90 chaperone/DNA topoisomerase II/histidine kinase"/>
    <property type="match status" value="1"/>
</dbReference>
<dbReference type="SUPFAM" id="SSF47384">
    <property type="entry name" value="Homodimeric domain of signal transducing histidine kinase"/>
    <property type="match status" value="1"/>
</dbReference>
<sequence>MQQLIQLRWFAVLGQVLTILIVLFAFDIALPLEHMALVLACLAGFNVASLLYWRGRRPVSERALFISFLVDVVTLTAQLYLSGGASNPFIFLYLLQVILGAVLLQRHTTWTIVAITTACFVALTHFHRPLAIPLNERGSIVDPYAIGVLICFALNAILLVVFVTRISRNLRARDARLADMRQHAAEAEHIVRMGLLASGAAHELGTPLSTLAVILGDWHRMPFFASDPELLRDVEEMQAQVLRCKNIVTGILLSAGEDRGEAPVATTVAGFLDELVAEWRATRSSSALTFHNEFGKDVPILSDPALKQTIHNVLDNAIEASPIGVTLTATRQGERLILEVTDVGHGFNPDMLERLGTPYQSSKGRAGGGLGLFLVVNALRKLGGSVSAGNRPEGGAVVTMSLPLASIQTGDMIHGKH</sequence>
<dbReference type="Gene3D" id="1.10.287.130">
    <property type="match status" value="1"/>
</dbReference>
<evidence type="ECO:0000256" key="1">
    <source>
        <dbReference type="ARBA" id="ARBA00000085"/>
    </source>
</evidence>
<dbReference type="InterPro" id="IPR003661">
    <property type="entry name" value="HisK_dim/P_dom"/>
</dbReference>
<keyword evidence="13" id="KW-1185">Reference proteome</keyword>
<dbReference type="InterPro" id="IPR036097">
    <property type="entry name" value="HisK_dim/P_sf"/>
</dbReference>
<dbReference type="PANTHER" id="PTHR44936">
    <property type="entry name" value="SENSOR PROTEIN CREC"/>
    <property type="match status" value="1"/>
</dbReference>
<accession>A0ABU6K2N4</accession>
<keyword evidence="10" id="KW-0472">Membrane</keyword>
<keyword evidence="6" id="KW-0808">Transferase</keyword>
<dbReference type="EC" id="2.7.13.3" evidence="3"/>
<keyword evidence="10" id="KW-0812">Transmembrane</keyword>
<dbReference type="Gene3D" id="3.30.565.10">
    <property type="entry name" value="Histidine kinase-like ATPase, C-terminal domain"/>
    <property type="match status" value="1"/>
</dbReference>
<evidence type="ECO:0000256" key="9">
    <source>
        <dbReference type="ARBA" id="ARBA00022840"/>
    </source>
</evidence>
<dbReference type="PRINTS" id="PR00344">
    <property type="entry name" value="BCTRLSENSOR"/>
</dbReference>
<comment type="subcellular location">
    <subcellularLocation>
        <location evidence="2">Cell membrane</location>
        <topology evidence="2">Multi-pass membrane protein</topology>
    </subcellularLocation>
</comment>
<evidence type="ECO:0000313" key="13">
    <source>
        <dbReference type="Proteomes" id="UP001331561"/>
    </source>
</evidence>
<dbReference type="InterPro" id="IPR036890">
    <property type="entry name" value="HATPase_C_sf"/>
</dbReference>